<dbReference type="PANTHER" id="PTHR10587">
    <property type="entry name" value="GLYCOSYL TRANSFERASE-RELATED"/>
    <property type="match status" value="1"/>
</dbReference>
<dbReference type="PROSITE" id="PS51677">
    <property type="entry name" value="NODB"/>
    <property type="match status" value="1"/>
</dbReference>
<dbReference type="Pfam" id="PF01522">
    <property type="entry name" value="Polysacc_deac_1"/>
    <property type="match status" value="1"/>
</dbReference>
<dbReference type="Pfam" id="PF11738">
    <property type="entry name" value="DUF3298"/>
    <property type="match status" value="1"/>
</dbReference>
<keyword evidence="1" id="KW-0479">Metal-binding</keyword>
<comment type="caution">
    <text evidence="5">The sequence shown here is derived from an EMBL/GenBank/DDBJ whole genome shotgun (WGS) entry which is preliminary data.</text>
</comment>
<evidence type="ECO:0000256" key="3">
    <source>
        <dbReference type="SAM" id="Phobius"/>
    </source>
</evidence>
<proteinExistence type="predicted"/>
<evidence type="ECO:0000313" key="6">
    <source>
        <dbReference type="Proteomes" id="UP000682713"/>
    </source>
</evidence>
<dbReference type="SUPFAM" id="SSF88713">
    <property type="entry name" value="Glycoside hydrolase/deacetylase"/>
    <property type="match status" value="1"/>
</dbReference>
<evidence type="ECO:0000256" key="2">
    <source>
        <dbReference type="ARBA" id="ARBA00022801"/>
    </source>
</evidence>
<dbReference type="GO" id="GO:0016020">
    <property type="term" value="C:membrane"/>
    <property type="evidence" value="ECO:0007669"/>
    <property type="project" value="TreeGrafter"/>
</dbReference>
<dbReference type="InterPro" id="IPR011330">
    <property type="entry name" value="Glyco_hydro/deAcase_b/a-brl"/>
</dbReference>
<dbReference type="CDD" id="cd10954">
    <property type="entry name" value="CE4_CtAXE_like"/>
    <property type="match status" value="1"/>
</dbReference>
<reference evidence="5 6" key="1">
    <citation type="submission" date="2021-05" db="EMBL/GenBank/DDBJ databases">
        <title>Novel Bacillus species.</title>
        <authorList>
            <person name="Liu G."/>
        </authorList>
    </citation>
    <scope>NUCLEOTIDE SEQUENCE [LARGE SCALE GENOMIC DNA]</scope>
    <source>
        <strain evidence="5 6">FJAT-49732</strain>
    </source>
</reference>
<dbReference type="InterPro" id="IPR021729">
    <property type="entry name" value="DUF3298"/>
</dbReference>
<name>A0A942TNH6_9BACI</name>
<dbReference type="InterPro" id="IPR002509">
    <property type="entry name" value="NODB_dom"/>
</dbReference>
<sequence>MSFIKRIKWPGWIVLILLVVVIISAIYQSIDIKSVIANNKKLKNTSITTVYNHNVSEFPGLKLQTKTEETKKYTLSISLPTTESEIVNTPIKKWIEHQKKEFMEEIKQNDDYLGNGDAAHLNIQVDTEKITDEIYSLLFTLYRYTGDANRLQTIKPFTVDMKQNKILRLNDILKLNDEASKEIQTLITEELKKDKDLNFDIMEDMFNKTLERLEDLKWTISKEDLTIYFDAKEISSGTVGVIKVEIPFEKLESYINDSRLMKEQEPKHEQDEEEKIEKGIKELDPNRKYIALTFDDGPSPKVTPRVLEVLKQYDAKATFFMLGNQVESYPTVAEQVAKAGHEIASHSNSHPDLTKLSNEAMKQEFYESSNKIEKATGKKPTLFRPPYGAYNDNVMNYANNNRYSIILWSVDSLDWKSRNASAVIDTVTRDVTNGSIVLLHDIHASTADALPQLLASLKNQGYQFITVSELLNLQKESGVGPHFGKVS</sequence>
<keyword evidence="3" id="KW-0472">Membrane</keyword>
<keyword evidence="3" id="KW-1133">Transmembrane helix</keyword>
<feature type="domain" description="NodB homology" evidence="4">
    <location>
        <begin position="288"/>
        <end position="465"/>
    </location>
</feature>
<organism evidence="5 6">
    <name type="scientific">Lederbergia citrisecunda</name>
    <dbReference type="NCBI Taxonomy" id="2833583"/>
    <lineage>
        <taxon>Bacteria</taxon>
        <taxon>Bacillati</taxon>
        <taxon>Bacillota</taxon>
        <taxon>Bacilli</taxon>
        <taxon>Bacillales</taxon>
        <taxon>Bacillaceae</taxon>
        <taxon>Lederbergia</taxon>
    </lineage>
</organism>
<dbReference type="GO" id="GO:0005975">
    <property type="term" value="P:carbohydrate metabolic process"/>
    <property type="evidence" value="ECO:0007669"/>
    <property type="project" value="InterPro"/>
</dbReference>
<keyword evidence="3" id="KW-0812">Transmembrane</keyword>
<evidence type="ECO:0000259" key="4">
    <source>
        <dbReference type="PROSITE" id="PS51677"/>
    </source>
</evidence>
<protein>
    <submittedName>
        <fullName evidence="5">Polysaccharide deacetylase family protein</fullName>
    </submittedName>
</protein>
<dbReference type="Gene3D" id="3.90.640.20">
    <property type="entry name" value="Heat-shock cognate protein, ATPase"/>
    <property type="match status" value="1"/>
</dbReference>
<accession>A0A942TNH6</accession>
<keyword evidence="2" id="KW-0378">Hydrolase</keyword>
<dbReference type="EMBL" id="JAGYPJ010000001">
    <property type="protein sequence ID" value="MBS4200578.1"/>
    <property type="molecule type" value="Genomic_DNA"/>
</dbReference>
<feature type="transmembrane region" description="Helical" evidence="3">
    <location>
        <begin position="12"/>
        <end position="30"/>
    </location>
</feature>
<dbReference type="Gene3D" id="3.30.565.40">
    <property type="entry name" value="Fervidobacterium nodosum Rt17-B1 like"/>
    <property type="match status" value="1"/>
</dbReference>
<dbReference type="Gene3D" id="3.20.20.370">
    <property type="entry name" value="Glycoside hydrolase/deacetylase"/>
    <property type="match status" value="1"/>
</dbReference>
<dbReference type="InterPro" id="IPR037126">
    <property type="entry name" value="PdaC/RsiV-like_sf"/>
</dbReference>
<dbReference type="AlphaFoldDB" id="A0A942TNH6"/>
<evidence type="ECO:0000256" key="1">
    <source>
        <dbReference type="ARBA" id="ARBA00022723"/>
    </source>
</evidence>
<dbReference type="InterPro" id="IPR050248">
    <property type="entry name" value="Polysacc_deacetylase_ArnD"/>
</dbReference>
<keyword evidence="6" id="KW-1185">Reference proteome</keyword>
<dbReference type="PANTHER" id="PTHR10587:SF133">
    <property type="entry name" value="CHITIN DEACETYLASE 1-RELATED"/>
    <property type="match status" value="1"/>
</dbReference>
<dbReference type="GO" id="GO:0046872">
    <property type="term" value="F:metal ion binding"/>
    <property type="evidence" value="ECO:0007669"/>
    <property type="project" value="UniProtKB-KW"/>
</dbReference>
<dbReference type="Proteomes" id="UP000682713">
    <property type="component" value="Unassembled WGS sequence"/>
</dbReference>
<dbReference type="GO" id="GO:0016810">
    <property type="term" value="F:hydrolase activity, acting on carbon-nitrogen (but not peptide) bonds"/>
    <property type="evidence" value="ECO:0007669"/>
    <property type="project" value="InterPro"/>
</dbReference>
<evidence type="ECO:0000313" key="5">
    <source>
        <dbReference type="EMBL" id="MBS4200578.1"/>
    </source>
</evidence>
<gene>
    <name evidence="5" type="ORF">KHA93_13145</name>
</gene>
<dbReference type="RefSeq" id="WP_213111142.1">
    <property type="nucleotide sequence ID" value="NZ_JAGYPJ010000001.1"/>
</dbReference>